<dbReference type="AlphaFoldDB" id="A0AAQ3MWL6"/>
<reference evidence="1 2" key="1">
    <citation type="journal article" date="2023" name="Life. Sci Alliance">
        <title>Evolutionary insights into 3D genome organization and epigenetic landscape of Vigna mungo.</title>
        <authorList>
            <person name="Junaid A."/>
            <person name="Singh B."/>
            <person name="Bhatia S."/>
        </authorList>
    </citation>
    <scope>NUCLEOTIDE SEQUENCE [LARGE SCALE GENOMIC DNA]</scope>
    <source>
        <strain evidence="1">Urdbean</strain>
    </source>
</reference>
<dbReference type="EMBL" id="CP144692">
    <property type="protein sequence ID" value="WVY98054.1"/>
    <property type="molecule type" value="Genomic_DNA"/>
</dbReference>
<sequence>MEMELYKEVVAQSQVAVLVYYSRDHAILDMLAGHTHGFPVAAGEPEGVGMEQLMMVECGMEVEADGAQDHHMGEVHDGHREQLVAAQLADNKVLVAEDLFVYWLFDFGFQLMGSCC</sequence>
<keyword evidence="2" id="KW-1185">Reference proteome</keyword>
<proteinExistence type="predicted"/>
<evidence type="ECO:0000313" key="2">
    <source>
        <dbReference type="Proteomes" id="UP001374535"/>
    </source>
</evidence>
<gene>
    <name evidence="1" type="ORF">V8G54_030205</name>
</gene>
<protein>
    <submittedName>
        <fullName evidence="1">Uncharacterized protein</fullName>
    </submittedName>
</protein>
<evidence type="ECO:0000313" key="1">
    <source>
        <dbReference type="EMBL" id="WVY98054.1"/>
    </source>
</evidence>
<name>A0AAQ3MWL6_VIGMU</name>
<accession>A0AAQ3MWL6</accession>
<dbReference type="Proteomes" id="UP001374535">
    <property type="component" value="Chromosome 9"/>
</dbReference>
<organism evidence="1 2">
    <name type="scientific">Vigna mungo</name>
    <name type="common">Black gram</name>
    <name type="synonym">Phaseolus mungo</name>
    <dbReference type="NCBI Taxonomy" id="3915"/>
    <lineage>
        <taxon>Eukaryota</taxon>
        <taxon>Viridiplantae</taxon>
        <taxon>Streptophyta</taxon>
        <taxon>Embryophyta</taxon>
        <taxon>Tracheophyta</taxon>
        <taxon>Spermatophyta</taxon>
        <taxon>Magnoliopsida</taxon>
        <taxon>eudicotyledons</taxon>
        <taxon>Gunneridae</taxon>
        <taxon>Pentapetalae</taxon>
        <taxon>rosids</taxon>
        <taxon>fabids</taxon>
        <taxon>Fabales</taxon>
        <taxon>Fabaceae</taxon>
        <taxon>Papilionoideae</taxon>
        <taxon>50 kb inversion clade</taxon>
        <taxon>NPAAA clade</taxon>
        <taxon>indigoferoid/millettioid clade</taxon>
        <taxon>Phaseoleae</taxon>
        <taxon>Vigna</taxon>
    </lineage>
</organism>